<evidence type="ECO:0000313" key="1">
    <source>
        <dbReference type="EMBL" id="KAH9311962.1"/>
    </source>
</evidence>
<sequence>REAKRKLEALADQELERNADIVLEEGEENTDKEHGSMGGGLALIVSFPKGVLG</sequence>
<dbReference type="Proteomes" id="UP000824469">
    <property type="component" value="Unassembled WGS sequence"/>
</dbReference>
<feature type="non-terminal residue" evidence="1">
    <location>
        <position position="53"/>
    </location>
</feature>
<keyword evidence="2" id="KW-1185">Reference proteome</keyword>
<accession>A0AA38L901</accession>
<protein>
    <submittedName>
        <fullName evidence="1">Uncharacterized protein</fullName>
    </submittedName>
</protein>
<dbReference type="AlphaFoldDB" id="A0AA38L901"/>
<proteinExistence type="predicted"/>
<organism evidence="1 2">
    <name type="scientific">Taxus chinensis</name>
    <name type="common">Chinese yew</name>
    <name type="synonym">Taxus wallichiana var. chinensis</name>
    <dbReference type="NCBI Taxonomy" id="29808"/>
    <lineage>
        <taxon>Eukaryota</taxon>
        <taxon>Viridiplantae</taxon>
        <taxon>Streptophyta</taxon>
        <taxon>Embryophyta</taxon>
        <taxon>Tracheophyta</taxon>
        <taxon>Spermatophyta</taxon>
        <taxon>Pinopsida</taxon>
        <taxon>Pinidae</taxon>
        <taxon>Conifers II</taxon>
        <taxon>Cupressales</taxon>
        <taxon>Taxaceae</taxon>
        <taxon>Taxus</taxon>
    </lineage>
</organism>
<comment type="caution">
    <text evidence="1">The sequence shown here is derived from an EMBL/GenBank/DDBJ whole genome shotgun (WGS) entry which is preliminary data.</text>
</comment>
<gene>
    <name evidence="1" type="ORF">KI387_026997</name>
</gene>
<name>A0AA38L901_TAXCH</name>
<reference evidence="1 2" key="1">
    <citation type="journal article" date="2021" name="Nat. Plants">
        <title>The Taxus genome provides insights into paclitaxel biosynthesis.</title>
        <authorList>
            <person name="Xiong X."/>
            <person name="Gou J."/>
            <person name="Liao Q."/>
            <person name="Li Y."/>
            <person name="Zhou Q."/>
            <person name="Bi G."/>
            <person name="Li C."/>
            <person name="Du R."/>
            <person name="Wang X."/>
            <person name="Sun T."/>
            <person name="Guo L."/>
            <person name="Liang H."/>
            <person name="Lu P."/>
            <person name="Wu Y."/>
            <person name="Zhang Z."/>
            <person name="Ro D.K."/>
            <person name="Shang Y."/>
            <person name="Huang S."/>
            <person name="Yan J."/>
        </authorList>
    </citation>
    <scope>NUCLEOTIDE SEQUENCE [LARGE SCALE GENOMIC DNA]</scope>
    <source>
        <strain evidence="1">Ta-2019</strain>
    </source>
</reference>
<evidence type="ECO:0000313" key="2">
    <source>
        <dbReference type="Proteomes" id="UP000824469"/>
    </source>
</evidence>
<feature type="non-terminal residue" evidence="1">
    <location>
        <position position="1"/>
    </location>
</feature>
<dbReference type="EMBL" id="JAHRHJ020000006">
    <property type="protein sequence ID" value="KAH9311962.1"/>
    <property type="molecule type" value="Genomic_DNA"/>
</dbReference>